<proteinExistence type="predicted"/>
<comment type="caution">
    <text evidence="1">The sequence shown here is derived from an EMBL/GenBank/DDBJ whole genome shotgun (WGS) entry which is preliminary data.</text>
</comment>
<evidence type="ECO:0000313" key="1">
    <source>
        <dbReference type="EMBL" id="KKK58108.1"/>
    </source>
</evidence>
<dbReference type="AlphaFoldDB" id="A0A0F8WN31"/>
<gene>
    <name evidence="1" type="ORF">LCGC14_3047760</name>
</gene>
<dbReference type="EMBL" id="LAZR01064143">
    <property type="protein sequence ID" value="KKK58108.1"/>
    <property type="molecule type" value="Genomic_DNA"/>
</dbReference>
<organism evidence="1">
    <name type="scientific">marine sediment metagenome</name>
    <dbReference type="NCBI Taxonomy" id="412755"/>
    <lineage>
        <taxon>unclassified sequences</taxon>
        <taxon>metagenomes</taxon>
        <taxon>ecological metagenomes</taxon>
    </lineage>
</organism>
<name>A0A0F8WN31_9ZZZZ</name>
<protein>
    <submittedName>
        <fullName evidence="1">Uncharacterized protein</fullName>
    </submittedName>
</protein>
<reference evidence="1" key="1">
    <citation type="journal article" date="2015" name="Nature">
        <title>Complex archaea that bridge the gap between prokaryotes and eukaryotes.</title>
        <authorList>
            <person name="Spang A."/>
            <person name="Saw J.H."/>
            <person name="Jorgensen S.L."/>
            <person name="Zaremba-Niedzwiedzka K."/>
            <person name="Martijn J."/>
            <person name="Lind A.E."/>
            <person name="van Eijk R."/>
            <person name="Schleper C."/>
            <person name="Guy L."/>
            <person name="Ettema T.J."/>
        </authorList>
    </citation>
    <scope>NUCLEOTIDE SEQUENCE</scope>
</reference>
<sequence length="35" mass="3928">MDKEIEYEKIGMTAVVAFLEGILEATKERLAGLEE</sequence>
<accession>A0A0F8WN31</accession>